<reference evidence="2" key="1">
    <citation type="submission" date="2022-11" db="EMBL/GenBank/DDBJ databases">
        <title>The characterization of three novel Bacteroidetes species and genomic analysis of their roles in tidal elemental geochemical cycles.</title>
        <authorList>
            <person name="Ma K.-J."/>
        </authorList>
    </citation>
    <scope>NUCLEOTIDE SEQUENCE</scope>
    <source>
        <strain evidence="2">M415</strain>
    </source>
</reference>
<evidence type="ECO:0000313" key="3">
    <source>
        <dbReference type="Proteomes" id="UP001207116"/>
    </source>
</evidence>
<dbReference type="EMBL" id="JAPFQP010000002">
    <property type="protein sequence ID" value="MCX2719525.1"/>
    <property type="molecule type" value="Genomic_DNA"/>
</dbReference>
<gene>
    <name evidence="2" type="ORF">OO016_07925</name>
</gene>
<dbReference type="Pfam" id="PF00583">
    <property type="entry name" value="Acetyltransf_1"/>
    <property type="match status" value="1"/>
</dbReference>
<dbReference type="InterPro" id="IPR016181">
    <property type="entry name" value="Acyl_CoA_acyltransferase"/>
</dbReference>
<keyword evidence="3" id="KW-1185">Reference proteome</keyword>
<name>A0AAE3MKP4_9FLAO</name>
<dbReference type="RefSeq" id="WP_266012214.1">
    <property type="nucleotide sequence ID" value="NZ_JAPFQP010000002.1"/>
</dbReference>
<dbReference type="PROSITE" id="PS51186">
    <property type="entry name" value="GNAT"/>
    <property type="match status" value="1"/>
</dbReference>
<organism evidence="2 3">
    <name type="scientific">Lentiprolixibacter aurantiacus</name>
    <dbReference type="NCBI Taxonomy" id="2993939"/>
    <lineage>
        <taxon>Bacteria</taxon>
        <taxon>Pseudomonadati</taxon>
        <taxon>Bacteroidota</taxon>
        <taxon>Flavobacteriia</taxon>
        <taxon>Flavobacteriales</taxon>
        <taxon>Flavobacteriaceae</taxon>
        <taxon>Lentiprolixibacter</taxon>
    </lineage>
</organism>
<feature type="domain" description="N-acetyltransferase" evidence="1">
    <location>
        <begin position="21"/>
        <end position="163"/>
    </location>
</feature>
<dbReference type="PANTHER" id="PTHR43617:SF22">
    <property type="entry name" value="L-AMINO ACID N-ACETYLTRANSFERASE AAAT"/>
    <property type="match status" value="1"/>
</dbReference>
<dbReference type="InterPro" id="IPR050276">
    <property type="entry name" value="MshD_Acetyltransferase"/>
</dbReference>
<dbReference type="Proteomes" id="UP001207116">
    <property type="component" value="Unassembled WGS sequence"/>
</dbReference>
<comment type="caution">
    <text evidence="2">The sequence shown here is derived from an EMBL/GenBank/DDBJ whole genome shotgun (WGS) entry which is preliminary data.</text>
</comment>
<dbReference type="PANTHER" id="PTHR43617">
    <property type="entry name" value="L-AMINO ACID N-ACETYLTRANSFERASE"/>
    <property type="match status" value="1"/>
</dbReference>
<dbReference type="SUPFAM" id="SSF55729">
    <property type="entry name" value="Acyl-CoA N-acyltransferases (Nat)"/>
    <property type="match status" value="1"/>
</dbReference>
<dbReference type="InterPro" id="IPR000182">
    <property type="entry name" value="GNAT_dom"/>
</dbReference>
<proteinExistence type="predicted"/>
<dbReference type="AlphaFoldDB" id="A0AAE3MKP4"/>
<dbReference type="Gene3D" id="3.40.630.30">
    <property type="match status" value="1"/>
</dbReference>
<accession>A0AAE3MKP4</accession>
<dbReference type="CDD" id="cd04301">
    <property type="entry name" value="NAT_SF"/>
    <property type="match status" value="1"/>
</dbReference>
<dbReference type="GO" id="GO:0016747">
    <property type="term" value="F:acyltransferase activity, transferring groups other than amino-acyl groups"/>
    <property type="evidence" value="ECO:0007669"/>
    <property type="project" value="InterPro"/>
</dbReference>
<evidence type="ECO:0000259" key="1">
    <source>
        <dbReference type="PROSITE" id="PS51186"/>
    </source>
</evidence>
<evidence type="ECO:0000313" key="2">
    <source>
        <dbReference type="EMBL" id="MCX2719525.1"/>
    </source>
</evidence>
<protein>
    <submittedName>
        <fullName evidence="2">GNAT family N-acetyltransferase</fullName>
    </submittedName>
</protein>
<sequence>MTTFINAKDEKAFTLIAHLARTIWEDHYTPIIGSEQVSYMLNKFQSVEAIAEQVSRGVQYHLIFYNSKPAGYLAFEKKLEELFLSKIYVSKEMRGKGIGKEAMAFIEREGRHMDCTQISLTVNKHNTGSIKAYEKLGFHNLGGIVQDIGQGYIMDDFLLIKSL</sequence>